<evidence type="ECO:0000256" key="6">
    <source>
        <dbReference type="SAM" id="MobiDB-lite"/>
    </source>
</evidence>
<dbReference type="Pfam" id="PF00072">
    <property type="entry name" value="Response_reg"/>
    <property type="match status" value="1"/>
</dbReference>
<dbReference type="GO" id="GO:0016301">
    <property type="term" value="F:kinase activity"/>
    <property type="evidence" value="ECO:0007669"/>
    <property type="project" value="UniProtKB-KW"/>
</dbReference>
<dbReference type="InterPro" id="IPR001789">
    <property type="entry name" value="Sig_transdc_resp-reg_receiver"/>
</dbReference>
<dbReference type="InterPro" id="IPR003018">
    <property type="entry name" value="GAF"/>
</dbReference>
<keyword evidence="4" id="KW-0804">Transcription</keyword>
<dbReference type="CDD" id="cd00156">
    <property type="entry name" value="REC"/>
    <property type="match status" value="1"/>
</dbReference>
<dbReference type="Gene3D" id="3.30.450.40">
    <property type="match status" value="4"/>
</dbReference>
<dbReference type="Gene3D" id="1.10.10.10">
    <property type="entry name" value="Winged helix-like DNA-binding domain superfamily/Winged helix DNA-binding domain"/>
    <property type="match status" value="1"/>
</dbReference>
<dbReference type="RefSeq" id="WP_162414330.1">
    <property type="nucleotide sequence ID" value="NZ_JAHQXE010000004.1"/>
</dbReference>
<dbReference type="Proteomes" id="UP001166304">
    <property type="component" value="Unassembled WGS sequence"/>
</dbReference>
<dbReference type="AlphaFoldDB" id="A0AA41KJG9"/>
<evidence type="ECO:0000256" key="3">
    <source>
        <dbReference type="ARBA" id="ARBA00023015"/>
    </source>
</evidence>
<dbReference type="SUPFAM" id="SSF52172">
    <property type="entry name" value="CheY-like"/>
    <property type="match status" value="1"/>
</dbReference>
<dbReference type="InterPro" id="IPR029016">
    <property type="entry name" value="GAF-like_dom_sf"/>
</dbReference>
<dbReference type="SUPFAM" id="SSF55781">
    <property type="entry name" value="GAF domain-like"/>
    <property type="match status" value="4"/>
</dbReference>
<dbReference type="InterPro" id="IPR013324">
    <property type="entry name" value="RNA_pol_sigma_r3/r4-like"/>
</dbReference>
<dbReference type="Pfam" id="PF13185">
    <property type="entry name" value="GAF_2"/>
    <property type="match status" value="2"/>
</dbReference>
<evidence type="ECO:0000259" key="7">
    <source>
        <dbReference type="PROSITE" id="PS50110"/>
    </source>
</evidence>
<keyword evidence="2" id="KW-0418">Kinase</keyword>
<dbReference type="PANTHER" id="PTHR34236:SF1">
    <property type="entry name" value="DIMETHYL SULFOXIDE REDUCTASE TRANSCRIPTIONAL ACTIVATOR"/>
    <property type="match status" value="1"/>
</dbReference>
<evidence type="ECO:0000256" key="5">
    <source>
        <dbReference type="PROSITE-ProRule" id="PRU00169"/>
    </source>
</evidence>
<dbReference type="InterPro" id="IPR011006">
    <property type="entry name" value="CheY-like_superfamily"/>
</dbReference>
<dbReference type="SUPFAM" id="SSF88659">
    <property type="entry name" value="Sigma3 and sigma4 domains of RNA polymerase sigma factors"/>
    <property type="match status" value="1"/>
</dbReference>
<keyword evidence="5" id="KW-0597">Phosphoprotein</keyword>
<evidence type="ECO:0000313" key="8">
    <source>
        <dbReference type="EMBL" id="MBV0902753.1"/>
    </source>
</evidence>
<dbReference type="GO" id="GO:0000160">
    <property type="term" value="P:phosphorelay signal transduction system"/>
    <property type="evidence" value="ECO:0007669"/>
    <property type="project" value="InterPro"/>
</dbReference>
<reference evidence="8" key="1">
    <citation type="submission" date="2021-06" db="EMBL/GenBank/DDBJ databases">
        <title>New haloarchaea isolates fom saline soil.</title>
        <authorList>
            <person name="Duran-Viseras A."/>
            <person name="Sanchez-Porro C.S."/>
            <person name="Ventosa A."/>
        </authorList>
    </citation>
    <scope>NUCLEOTIDE SEQUENCE</scope>
    <source>
        <strain evidence="8">JCM 18369</strain>
    </source>
</reference>
<proteinExistence type="predicted"/>
<feature type="region of interest" description="Disordered" evidence="6">
    <location>
        <begin position="719"/>
        <end position="739"/>
    </location>
</feature>
<evidence type="ECO:0000256" key="4">
    <source>
        <dbReference type="ARBA" id="ARBA00023163"/>
    </source>
</evidence>
<dbReference type="Pfam" id="PF01590">
    <property type="entry name" value="GAF"/>
    <property type="match status" value="1"/>
</dbReference>
<dbReference type="InterPro" id="IPR036388">
    <property type="entry name" value="WH-like_DNA-bd_sf"/>
</dbReference>
<protein>
    <submittedName>
        <fullName evidence="8">GAF domain-containing protein</fullName>
    </submittedName>
</protein>
<dbReference type="Gene3D" id="3.40.50.2300">
    <property type="match status" value="1"/>
</dbReference>
<dbReference type="EMBL" id="JAHQXE010000004">
    <property type="protein sequence ID" value="MBV0902753.1"/>
    <property type="molecule type" value="Genomic_DNA"/>
</dbReference>
<dbReference type="PANTHER" id="PTHR34236">
    <property type="entry name" value="DIMETHYL SULFOXIDE REDUCTASE TRANSCRIPTIONAL ACTIVATOR"/>
    <property type="match status" value="1"/>
</dbReference>
<evidence type="ECO:0000256" key="2">
    <source>
        <dbReference type="ARBA" id="ARBA00022777"/>
    </source>
</evidence>
<keyword evidence="1" id="KW-0808">Transferase</keyword>
<dbReference type="SMART" id="SM00448">
    <property type="entry name" value="REC"/>
    <property type="match status" value="1"/>
</dbReference>
<feature type="domain" description="Response regulatory" evidence="7">
    <location>
        <begin position="21"/>
        <end position="139"/>
    </location>
</feature>
<comment type="caution">
    <text evidence="8">The sequence shown here is derived from an EMBL/GenBank/DDBJ whole genome shotgun (WGS) entry which is preliminary data.</text>
</comment>
<dbReference type="Pfam" id="PF04967">
    <property type="entry name" value="HTH_10"/>
    <property type="match status" value="1"/>
</dbReference>
<feature type="modified residue" description="4-aspartylphosphate" evidence="5">
    <location>
        <position position="74"/>
    </location>
</feature>
<organism evidence="8 9">
    <name type="scientific">Haloarcula salina</name>
    <dbReference type="NCBI Taxonomy" id="1429914"/>
    <lineage>
        <taxon>Archaea</taxon>
        <taxon>Methanobacteriati</taxon>
        <taxon>Methanobacteriota</taxon>
        <taxon>Stenosarchaea group</taxon>
        <taxon>Halobacteria</taxon>
        <taxon>Halobacteriales</taxon>
        <taxon>Haloarculaceae</taxon>
        <taxon>Haloarcula</taxon>
    </lineage>
</organism>
<keyword evidence="3" id="KW-0805">Transcription regulation</keyword>
<dbReference type="PROSITE" id="PS50110">
    <property type="entry name" value="RESPONSE_REGULATORY"/>
    <property type="match status" value="1"/>
</dbReference>
<keyword evidence="9" id="KW-1185">Reference proteome</keyword>
<dbReference type="InterPro" id="IPR031803">
    <property type="entry name" value="BAT_GAF/HTH-assoc"/>
</dbReference>
<dbReference type="InterPro" id="IPR007050">
    <property type="entry name" value="HTH_bacterioopsin"/>
</dbReference>
<dbReference type="SMART" id="SM00065">
    <property type="entry name" value="GAF"/>
    <property type="match status" value="3"/>
</dbReference>
<dbReference type="Pfam" id="PF15915">
    <property type="entry name" value="BAT"/>
    <property type="match status" value="1"/>
</dbReference>
<evidence type="ECO:0000256" key="1">
    <source>
        <dbReference type="ARBA" id="ARBA00022679"/>
    </source>
</evidence>
<evidence type="ECO:0000313" key="9">
    <source>
        <dbReference type="Proteomes" id="UP001166304"/>
    </source>
</evidence>
<accession>A0AA41KJG9</accession>
<sequence>MRKLAAGTAPTDGNAKASVITVLLVDDYEDFRRTASTLLEHESDRIEVVEAASVDDALRYFESESDSIDCIVSDYEMPSANGIEFVETVRQTNGDLPFILLTGQGSEKLASEAVSAGVTDYFVKGGGPEQYAVLANRIENAVESYRFRLETARLSRINSLFREINRQVLRATTAAEIKQAVCDILTRSKTYQFAWIGERDEQSGTIVPTAGGGDATEYVRELVDRYGESVFDGGPCDRALTTGDPQIAAEINSDPGFEQWHVLADEYGLRSMIALPIQYAGSVHGVIAIYADSSFAFDEAEQTILTELAEIVADGLLSTATRSELEDREEVLRTITEVFTTREKSLPEQIGDLMEIGRRVLGMEFATLSRVNGSEYTFEVLQTPDETIYSGGSIPLSGTPCEETVANEETLVLQDLDEDEQFADGTLADSGITRYLGTPLTVGGTIYGTFCFYGTESASDTVSDWDITFVDLLGKWISNELQTQRAEEGFTHLYETATDLLAVTSEAEAAQIAVNRARNLLDLPDVVLYGFDSDTNSFRPLAATADDTPSNDAIPADGDSLVSSAFFTEETIIVEDGSEIDTSGDGPGLDGKAVLVPLGDHGVLRAGDEIGGTFDAQTRRITELLGATIRTAFDRLNYETELEDRQHELERQTVQLERMNRLTEMSQKIHEQVLRADSRPEIEQAVCDQLVASDICSFAWIGEYEADDERITPRTWAGTDRGFLEESRSPTGESPAPPAIQTARTAEQTLDNNVADGLRGGGWRRRLLERGYQSVVSIPITYQQISYGVLTAYAKSRDVFDLPTQSVLEEVSETVGYAINSIETKQGLVANHAVELQLEATESDDILHRIAGTVDATVTFEGIVPQESDTCTVFFSTDGERDSVLASADSLPRLERLECLTDTEDSSLFEATVAGGQLALTIAEQGGAPQLIRSDGETLEIHLEVPQTVDVRQFISELRRSCPDIELVSRYKRERGVQTRESFQAELTSQLTPRQFEVLLAAYYSGFYQSPRERTGQEIANTLDISQPTFSHHLRVAVRKLLEQLFTEGLAAKDLDS</sequence>
<gene>
    <name evidence="8" type="ORF">KTS37_13245</name>
</gene>
<name>A0AA41KJG9_9EURY</name>